<proteinExistence type="inferred from homology"/>
<comment type="catalytic activity">
    <reaction evidence="6 8">
        <text>dCMP + ATP = dCDP + ADP</text>
        <dbReference type="Rhea" id="RHEA:25094"/>
        <dbReference type="ChEBI" id="CHEBI:30616"/>
        <dbReference type="ChEBI" id="CHEBI:57566"/>
        <dbReference type="ChEBI" id="CHEBI:58593"/>
        <dbReference type="ChEBI" id="CHEBI:456216"/>
        <dbReference type="EC" id="2.7.4.25"/>
    </reaction>
</comment>
<dbReference type="GO" id="GO:0005524">
    <property type="term" value="F:ATP binding"/>
    <property type="evidence" value="ECO:0007669"/>
    <property type="project" value="UniProtKB-UniRule"/>
</dbReference>
<keyword evidence="11" id="KW-1185">Reference proteome</keyword>
<dbReference type="AlphaFoldDB" id="A0A328AYE3"/>
<reference evidence="11" key="1">
    <citation type="submission" date="2018-05" db="EMBL/GenBank/DDBJ databases">
        <authorList>
            <person name="Li X."/>
        </authorList>
    </citation>
    <scope>NUCLEOTIDE SEQUENCE [LARGE SCALE GENOMIC DNA]</scope>
    <source>
        <strain evidence="11">HKS-05</strain>
    </source>
</reference>
<dbReference type="Pfam" id="PF02224">
    <property type="entry name" value="Cytidylate_kin"/>
    <property type="match status" value="1"/>
</dbReference>
<dbReference type="Proteomes" id="UP000249842">
    <property type="component" value="Unassembled WGS sequence"/>
</dbReference>
<dbReference type="Gene3D" id="3.40.50.300">
    <property type="entry name" value="P-loop containing nucleotide triphosphate hydrolases"/>
    <property type="match status" value="1"/>
</dbReference>
<dbReference type="GO" id="GO:0036430">
    <property type="term" value="F:CMP kinase activity"/>
    <property type="evidence" value="ECO:0007669"/>
    <property type="project" value="RHEA"/>
</dbReference>
<sequence length="224" mass="23848">MKEQAPNPNFVIAVDGPAASGKGTIATRLGAAYGLPVLDTGLLYRAVGVLMQRASEDLDDHEAAAAAAAILTSDLLDDPACRTRAAGEAASRVAIHPRVRGALMDFQRTFASQEGGAVLDGRDIGTVIAPDAPAKLYVTASPEVRAERRWKQLTAQGERVELADVLEDIHRRDARDGGRDAAPMRPAADAVLLDTSEMTIDQAADAARRIVEAARARWEKSRQS</sequence>
<dbReference type="GO" id="GO:0036431">
    <property type="term" value="F:dCMP kinase activity"/>
    <property type="evidence" value="ECO:0007669"/>
    <property type="project" value="InterPro"/>
</dbReference>
<dbReference type="SUPFAM" id="SSF52540">
    <property type="entry name" value="P-loop containing nucleoside triphosphate hydrolases"/>
    <property type="match status" value="1"/>
</dbReference>
<accession>A0A328AYE3</accession>
<keyword evidence="4 8" id="KW-0418">Kinase</keyword>
<protein>
    <recommendedName>
        <fullName evidence="8">Cytidylate kinase</fullName>
        <shortName evidence="8">CK</shortName>
        <ecNumber evidence="8">2.7.4.25</ecNumber>
    </recommendedName>
    <alternativeName>
        <fullName evidence="8">Cytidine monophosphate kinase</fullName>
        <shortName evidence="8">CMP kinase</shortName>
    </alternativeName>
</protein>
<evidence type="ECO:0000259" key="9">
    <source>
        <dbReference type="Pfam" id="PF02224"/>
    </source>
</evidence>
<evidence type="ECO:0000256" key="3">
    <source>
        <dbReference type="ARBA" id="ARBA00022741"/>
    </source>
</evidence>
<dbReference type="EC" id="2.7.4.25" evidence="8"/>
<keyword evidence="5 8" id="KW-0067">ATP-binding</keyword>
<evidence type="ECO:0000256" key="4">
    <source>
        <dbReference type="ARBA" id="ARBA00022777"/>
    </source>
</evidence>
<feature type="domain" description="Cytidylate kinase" evidence="9">
    <location>
        <begin position="12"/>
        <end position="208"/>
    </location>
</feature>
<dbReference type="CDD" id="cd02020">
    <property type="entry name" value="CMPK"/>
    <property type="match status" value="1"/>
</dbReference>
<evidence type="ECO:0000256" key="5">
    <source>
        <dbReference type="ARBA" id="ARBA00022840"/>
    </source>
</evidence>
<dbReference type="HAMAP" id="MF_00238">
    <property type="entry name" value="Cytidyl_kinase_type1"/>
    <property type="match status" value="1"/>
</dbReference>
<evidence type="ECO:0000256" key="8">
    <source>
        <dbReference type="HAMAP-Rule" id="MF_00238"/>
    </source>
</evidence>
<dbReference type="GO" id="GO:0005737">
    <property type="term" value="C:cytoplasm"/>
    <property type="evidence" value="ECO:0007669"/>
    <property type="project" value="UniProtKB-SubCell"/>
</dbReference>
<dbReference type="RefSeq" id="WP_111456962.1">
    <property type="nucleotide sequence ID" value="NZ_QFYP01000001.1"/>
</dbReference>
<dbReference type="InterPro" id="IPR003136">
    <property type="entry name" value="Cytidylate_kin"/>
</dbReference>
<comment type="caution">
    <text evidence="10">The sequence shown here is derived from an EMBL/GenBank/DDBJ whole genome shotgun (WGS) entry which is preliminary data.</text>
</comment>
<evidence type="ECO:0000313" key="11">
    <source>
        <dbReference type="Proteomes" id="UP000249842"/>
    </source>
</evidence>
<keyword evidence="3 8" id="KW-0547">Nucleotide-binding</keyword>
<name>A0A328AYE3_9CAUL</name>
<dbReference type="NCBIfam" id="TIGR00017">
    <property type="entry name" value="cmk"/>
    <property type="match status" value="1"/>
</dbReference>
<feature type="binding site" evidence="8">
    <location>
        <begin position="16"/>
        <end position="24"/>
    </location>
    <ligand>
        <name>ATP</name>
        <dbReference type="ChEBI" id="CHEBI:30616"/>
    </ligand>
</feature>
<gene>
    <name evidence="8" type="primary">cmk</name>
    <name evidence="10" type="ORF">DJ021_07570</name>
</gene>
<evidence type="ECO:0000313" key="10">
    <source>
        <dbReference type="EMBL" id="RAK59669.1"/>
    </source>
</evidence>
<comment type="subcellular location">
    <subcellularLocation>
        <location evidence="8">Cytoplasm</location>
    </subcellularLocation>
</comment>
<dbReference type="GO" id="GO:0006220">
    <property type="term" value="P:pyrimidine nucleotide metabolic process"/>
    <property type="evidence" value="ECO:0007669"/>
    <property type="project" value="UniProtKB-UniRule"/>
</dbReference>
<comment type="similarity">
    <text evidence="1 8">Belongs to the cytidylate kinase family. Type 1 subfamily.</text>
</comment>
<evidence type="ECO:0000256" key="2">
    <source>
        <dbReference type="ARBA" id="ARBA00022679"/>
    </source>
</evidence>
<keyword evidence="8" id="KW-0963">Cytoplasm</keyword>
<evidence type="ECO:0000256" key="6">
    <source>
        <dbReference type="ARBA" id="ARBA00047615"/>
    </source>
</evidence>
<evidence type="ECO:0000256" key="1">
    <source>
        <dbReference type="ARBA" id="ARBA00009427"/>
    </source>
</evidence>
<organism evidence="10 11">
    <name type="scientific">Phenylobacterium hankyongense</name>
    <dbReference type="NCBI Taxonomy" id="1813876"/>
    <lineage>
        <taxon>Bacteria</taxon>
        <taxon>Pseudomonadati</taxon>
        <taxon>Pseudomonadota</taxon>
        <taxon>Alphaproteobacteria</taxon>
        <taxon>Caulobacterales</taxon>
        <taxon>Caulobacteraceae</taxon>
        <taxon>Phenylobacterium</taxon>
    </lineage>
</organism>
<keyword evidence="2 8" id="KW-0808">Transferase</keyword>
<evidence type="ECO:0000256" key="7">
    <source>
        <dbReference type="ARBA" id="ARBA00048478"/>
    </source>
</evidence>
<comment type="catalytic activity">
    <reaction evidence="7 8">
        <text>CMP + ATP = CDP + ADP</text>
        <dbReference type="Rhea" id="RHEA:11600"/>
        <dbReference type="ChEBI" id="CHEBI:30616"/>
        <dbReference type="ChEBI" id="CHEBI:58069"/>
        <dbReference type="ChEBI" id="CHEBI:60377"/>
        <dbReference type="ChEBI" id="CHEBI:456216"/>
        <dbReference type="EC" id="2.7.4.25"/>
    </reaction>
</comment>
<dbReference type="InterPro" id="IPR011994">
    <property type="entry name" value="Cytidylate_kinase_dom"/>
</dbReference>
<dbReference type="EMBL" id="QFYP01000001">
    <property type="protein sequence ID" value="RAK59669.1"/>
    <property type="molecule type" value="Genomic_DNA"/>
</dbReference>
<dbReference type="InterPro" id="IPR027417">
    <property type="entry name" value="P-loop_NTPase"/>
</dbReference>
<dbReference type="OrthoDB" id="9807434at2"/>